<accession>A0ABW5IIT9</accession>
<dbReference type="InterPro" id="IPR001509">
    <property type="entry name" value="Epimerase_deHydtase"/>
</dbReference>
<dbReference type="RefSeq" id="WP_377503480.1">
    <property type="nucleotide sequence ID" value="NZ_JBHULU010000004.1"/>
</dbReference>
<protein>
    <submittedName>
        <fullName evidence="2">NAD-dependent epimerase/dehydratase family protein</fullName>
    </submittedName>
</protein>
<proteinExistence type="predicted"/>
<organism evidence="2 3">
    <name type="scientific">Pontibacter locisalis</name>
    <dbReference type="NCBI Taxonomy" id="1719035"/>
    <lineage>
        <taxon>Bacteria</taxon>
        <taxon>Pseudomonadati</taxon>
        <taxon>Bacteroidota</taxon>
        <taxon>Cytophagia</taxon>
        <taxon>Cytophagales</taxon>
        <taxon>Hymenobacteraceae</taxon>
        <taxon>Pontibacter</taxon>
    </lineage>
</organism>
<dbReference type="InterPro" id="IPR050177">
    <property type="entry name" value="Lipid_A_modif_metabolic_enz"/>
</dbReference>
<gene>
    <name evidence="2" type="ORF">ACFSRY_04030</name>
</gene>
<evidence type="ECO:0000259" key="1">
    <source>
        <dbReference type="Pfam" id="PF01370"/>
    </source>
</evidence>
<dbReference type="Pfam" id="PF01370">
    <property type="entry name" value="Epimerase"/>
    <property type="match status" value="1"/>
</dbReference>
<evidence type="ECO:0000313" key="3">
    <source>
        <dbReference type="Proteomes" id="UP001597544"/>
    </source>
</evidence>
<comment type="caution">
    <text evidence="2">The sequence shown here is derived from an EMBL/GenBank/DDBJ whole genome shotgun (WGS) entry which is preliminary data.</text>
</comment>
<dbReference type="SUPFAM" id="SSF51735">
    <property type="entry name" value="NAD(P)-binding Rossmann-fold domains"/>
    <property type="match status" value="1"/>
</dbReference>
<sequence>MQTILGAGGAIGTPLAKELLAYTDKIRLVNRNPEKVNPTDELFPADLTDAAQVEKAVAGSEVVYLTAGLEYKASVWQEQWPRLMRNVINACKKNNAKLVFFDNVYMYDPAYMHHMTEETPVNPNSKKGKVRAGVDKMLFDEVNKGDLTALIARAADFIGPTKNSMLVETVFKNLKQGKKAMWFGSADKIHTFTYTPEAAIATAMLGNTTDAYNQVWHLPTSRKPLTGKDWVNLFAKELNTEPKLTVLPNWMVSMLGLFMPIMRELKEMLYQYDRDYLFDSSKFERRFNYTPVTPEEAVKAVVASGEIK</sequence>
<evidence type="ECO:0000313" key="2">
    <source>
        <dbReference type="EMBL" id="MFD2513021.1"/>
    </source>
</evidence>
<reference evidence="3" key="1">
    <citation type="journal article" date="2019" name="Int. J. Syst. Evol. Microbiol.">
        <title>The Global Catalogue of Microorganisms (GCM) 10K type strain sequencing project: providing services to taxonomists for standard genome sequencing and annotation.</title>
        <authorList>
            <consortium name="The Broad Institute Genomics Platform"/>
            <consortium name="The Broad Institute Genome Sequencing Center for Infectious Disease"/>
            <person name="Wu L."/>
            <person name="Ma J."/>
        </authorList>
    </citation>
    <scope>NUCLEOTIDE SEQUENCE [LARGE SCALE GENOMIC DNA]</scope>
    <source>
        <strain evidence="3">KCTC 42498</strain>
    </source>
</reference>
<dbReference type="PANTHER" id="PTHR43245">
    <property type="entry name" value="BIFUNCTIONAL POLYMYXIN RESISTANCE PROTEIN ARNA"/>
    <property type="match status" value="1"/>
</dbReference>
<dbReference type="PANTHER" id="PTHR43245:SF13">
    <property type="entry name" value="UDP-D-APIOSE_UDP-D-XYLOSE SYNTHASE 2"/>
    <property type="match status" value="1"/>
</dbReference>
<dbReference type="Gene3D" id="3.40.50.720">
    <property type="entry name" value="NAD(P)-binding Rossmann-like Domain"/>
    <property type="match status" value="1"/>
</dbReference>
<dbReference type="InterPro" id="IPR036291">
    <property type="entry name" value="NAD(P)-bd_dom_sf"/>
</dbReference>
<feature type="domain" description="NAD-dependent epimerase/dehydratase" evidence="1">
    <location>
        <begin position="4"/>
        <end position="207"/>
    </location>
</feature>
<dbReference type="EMBL" id="JBHULU010000004">
    <property type="protein sequence ID" value="MFD2513021.1"/>
    <property type="molecule type" value="Genomic_DNA"/>
</dbReference>
<name>A0ABW5IIT9_9BACT</name>
<keyword evidence="3" id="KW-1185">Reference proteome</keyword>
<dbReference type="Proteomes" id="UP001597544">
    <property type="component" value="Unassembled WGS sequence"/>
</dbReference>